<dbReference type="GO" id="GO:0004747">
    <property type="term" value="F:ribokinase activity"/>
    <property type="evidence" value="ECO:0007669"/>
    <property type="project" value="UniProtKB-UniRule"/>
</dbReference>
<reference evidence="11 12" key="1">
    <citation type="submission" date="2019-10" db="EMBL/GenBank/DDBJ databases">
        <authorList>
            <person name="Nie G."/>
            <person name="Ming H."/>
            <person name="Yi B."/>
        </authorList>
    </citation>
    <scope>NUCLEOTIDE SEQUENCE [LARGE SCALE GENOMIC DNA]</scope>
    <source>
        <strain evidence="11 12">CFH 90414</strain>
    </source>
</reference>
<sequence length="326" mass="32002">MSARVVVVGSLNVDATCYVDDFPAPGQTIAATGFQLALGGKGANQAVAAHVAGADVALLARVGDDANGALALATLERLGLPTAGIRTTTDAPTGVALITVAASGENTVVVAGGANLGWTIEAVDARRAHLADAAVVLTQGELPVVAIERCAALAHEVGARFVLNLAPPVGVGAATVALADPLVVNEHEAKALGIGRDLAADAALGRWLEAAVDAVAAGTARSVVVTLGAAGAVAAGGAGTHDASARPGIAVSAPRVRAVDTTGAGDGFTGTLAAFLAEGRSLHESVRLAVAAASLAVQRRGTVDSYASRDRVIEASAALTIESSDA</sequence>
<dbReference type="UniPathway" id="UPA00916">
    <property type="reaction ID" value="UER00889"/>
</dbReference>
<dbReference type="AlphaFoldDB" id="A0A6I2FA22"/>
<dbReference type="RefSeq" id="WP_153683654.1">
    <property type="nucleotide sequence ID" value="NZ_WJIF01000002.1"/>
</dbReference>
<feature type="binding site" evidence="9">
    <location>
        <begin position="40"/>
        <end position="44"/>
    </location>
    <ligand>
        <name>substrate</name>
    </ligand>
</feature>
<dbReference type="EMBL" id="WJIF01000002">
    <property type="protein sequence ID" value="MRG59206.1"/>
    <property type="molecule type" value="Genomic_DNA"/>
</dbReference>
<feature type="binding site" evidence="9">
    <location>
        <position position="266"/>
    </location>
    <ligand>
        <name>substrate</name>
    </ligand>
</feature>
<comment type="similarity">
    <text evidence="9">Belongs to the carbohydrate kinase PfkB family. Ribokinase subfamily.</text>
</comment>
<feature type="binding site" evidence="9">
    <location>
        <position position="185"/>
    </location>
    <ligand>
        <name>ATP</name>
        <dbReference type="ChEBI" id="CHEBI:30616"/>
    </ligand>
</feature>
<keyword evidence="1 9" id="KW-0808">Transferase</keyword>
<dbReference type="Gene3D" id="3.40.1190.20">
    <property type="match status" value="1"/>
</dbReference>
<comment type="catalytic activity">
    <reaction evidence="9">
        <text>D-ribose + ATP = D-ribose 5-phosphate + ADP + H(+)</text>
        <dbReference type="Rhea" id="RHEA:13697"/>
        <dbReference type="ChEBI" id="CHEBI:15378"/>
        <dbReference type="ChEBI" id="CHEBI:30616"/>
        <dbReference type="ChEBI" id="CHEBI:47013"/>
        <dbReference type="ChEBI" id="CHEBI:78346"/>
        <dbReference type="ChEBI" id="CHEBI:456216"/>
        <dbReference type="EC" id="2.7.1.15"/>
    </reaction>
</comment>
<evidence type="ECO:0000256" key="3">
    <source>
        <dbReference type="ARBA" id="ARBA00022741"/>
    </source>
</evidence>
<feature type="binding site" evidence="9">
    <location>
        <position position="299"/>
    </location>
    <ligand>
        <name>K(+)</name>
        <dbReference type="ChEBI" id="CHEBI:29103"/>
    </ligand>
</feature>
<dbReference type="InterPro" id="IPR011877">
    <property type="entry name" value="Ribokinase"/>
</dbReference>
<evidence type="ECO:0000256" key="5">
    <source>
        <dbReference type="ARBA" id="ARBA00022840"/>
    </source>
</evidence>
<keyword evidence="12" id="KW-1185">Reference proteome</keyword>
<evidence type="ECO:0000313" key="12">
    <source>
        <dbReference type="Proteomes" id="UP000431080"/>
    </source>
</evidence>
<evidence type="ECO:0000259" key="10">
    <source>
        <dbReference type="Pfam" id="PF00294"/>
    </source>
</evidence>
<dbReference type="GO" id="GO:0019303">
    <property type="term" value="P:D-ribose catabolic process"/>
    <property type="evidence" value="ECO:0007669"/>
    <property type="project" value="UniProtKB-UniRule"/>
</dbReference>
<comment type="pathway">
    <text evidence="9">Carbohydrate metabolism; D-ribose degradation; D-ribose 5-phosphate from beta-D-ribopyranose: step 2/2.</text>
</comment>
<dbReference type="HAMAP" id="MF_01987">
    <property type="entry name" value="Ribokinase"/>
    <property type="match status" value="1"/>
</dbReference>
<evidence type="ECO:0000256" key="6">
    <source>
        <dbReference type="ARBA" id="ARBA00022842"/>
    </source>
</evidence>
<keyword evidence="5 9" id="KW-0067">ATP-binding</keyword>
<feature type="binding site" evidence="9">
    <location>
        <position position="141"/>
    </location>
    <ligand>
        <name>substrate</name>
    </ligand>
</feature>
<feature type="binding site" evidence="9">
    <location>
        <position position="296"/>
    </location>
    <ligand>
        <name>K(+)</name>
        <dbReference type="ChEBI" id="CHEBI:29103"/>
    </ligand>
</feature>
<feature type="binding site" evidence="9">
    <location>
        <position position="301"/>
    </location>
    <ligand>
        <name>K(+)</name>
        <dbReference type="ChEBI" id="CHEBI:29103"/>
    </ligand>
</feature>
<name>A0A6I2FA22_9MICO</name>
<keyword evidence="2 9" id="KW-0479">Metal-binding</keyword>
<proteinExistence type="inferred from homology"/>
<organism evidence="11 12">
    <name type="scientific">Agromyces agglutinans</name>
    <dbReference type="NCBI Taxonomy" id="2662258"/>
    <lineage>
        <taxon>Bacteria</taxon>
        <taxon>Bacillati</taxon>
        <taxon>Actinomycetota</taxon>
        <taxon>Actinomycetes</taxon>
        <taxon>Micrococcales</taxon>
        <taxon>Microbacteriaceae</taxon>
        <taxon>Agromyces</taxon>
    </lineage>
</organism>
<dbReference type="EC" id="2.7.1.15" evidence="9"/>
<dbReference type="InterPro" id="IPR011611">
    <property type="entry name" value="PfkB_dom"/>
</dbReference>
<dbReference type="GO" id="GO:0046872">
    <property type="term" value="F:metal ion binding"/>
    <property type="evidence" value="ECO:0007669"/>
    <property type="project" value="UniProtKB-KW"/>
</dbReference>
<dbReference type="Pfam" id="PF00294">
    <property type="entry name" value="PfkB"/>
    <property type="match status" value="1"/>
</dbReference>
<dbReference type="SUPFAM" id="SSF53613">
    <property type="entry name" value="Ribokinase-like"/>
    <property type="match status" value="1"/>
</dbReference>
<protein>
    <recommendedName>
        <fullName evidence="9">Ribokinase</fullName>
        <shortName evidence="9">RK</shortName>
        <ecNumber evidence="9">2.7.1.15</ecNumber>
    </recommendedName>
</protein>
<dbReference type="PANTHER" id="PTHR10584">
    <property type="entry name" value="SUGAR KINASE"/>
    <property type="match status" value="1"/>
</dbReference>
<comment type="function">
    <text evidence="9">Catalyzes the phosphorylation of ribose at O-5 in a reaction requiring ATP and magnesium. The resulting D-ribose-5-phosphate can then be used either for sythesis of nucleotides, histidine, and tryptophan, or as a component of the pentose phosphate pathway.</text>
</comment>
<feature type="domain" description="Carbohydrate kinase PfkB" evidence="10">
    <location>
        <begin position="3"/>
        <end position="305"/>
    </location>
</feature>
<dbReference type="InterPro" id="IPR002139">
    <property type="entry name" value="Ribo/fructo_kinase"/>
</dbReference>
<feature type="binding site" evidence="9">
    <location>
        <position position="262"/>
    </location>
    <ligand>
        <name>K(+)</name>
        <dbReference type="ChEBI" id="CHEBI:29103"/>
    </ligand>
</feature>
<comment type="cofactor">
    <cofactor evidence="9">
        <name>Mg(2+)</name>
        <dbReference type="ChEBI" id="CHEBI:18420"/>
    </cofactor>
    <text evidence="9">Requires a divalent cation, most likely magnesium in vivo, as an electrophilic catalyst to aid phosphoryl group transfer. It is the chelate of the metal and the nucleotide that is the actual substrate.</text>
</comment>
<keyword evidence="7 9" id="KW-0630">Potassium</keyword>
<accession>A0A6I2FA22</accession>
<evidence type="ECO:0000256" key="4">
    <source>
        <dbReference type="ARBA" id="ARBA00022777"/>
    </source>
</evidence>
<feature type="binding site" evidence="9">
    <location>
        <begin position="265"/>
        <end position="266"/>
    </location>
    <ligand>
        <name>ATP</name>
        <dbReference type="ChEBI" id="CHEBI:30616"/>
    </ligand>
</feature>
<evidence type="ECO:0000256" key="9">
    <source>
        <dbReference type="HAMAP-Rule" id="MF_01987"/>
    </source>
</evidence>
<evidence type="ECO:0000256" key="7">
    <source>
        <dbReference type="ARBA" id="ARBA00022958"/>
    </source>
</evidence>
<evidence type="ECO:0000313" key="11">
    <source>
        <dbReference type="EMBL" id="MRG59206.1"/>
    </source>
</evidence>
<feature type="binding site" evidence="9">
    <location>
        <begin position="12"/>
        <end position="14"/>
    </location>
    <ligand>
        <name>substrate</name>
    </ligand>
</feature>
<dbReference type="Proteomes" id="UP000431080">
    <property type="component" value="Unassembled WGS sequence"/>
</dbReference>
<feature type="binding site" evidence="9">
    <location>
        <position position="260"/>
    </location>
    <ligand>
        <name>K(+)</name>
        <dbReference type="ChEBI" id="CHEBI:29103"/>
    </ligand>
</feature>
<dbReference type="PANTHER" id="PTHR10584:SF166">
    <property type="entry name" value="RIBOKINASE"/>
    <property type="match status" value="1"/>
</dbReference>
<evidence type="ECO:0000256" key="8">
    <source>
        <dbReference type="ARBA" id="ARBA00023277"/>
    </source>
</evidence>
<dbReference type="GO" id="GO:0005524">
    <property type="term" value="F:ATP binding"/>
    <property type="evidence" value="ECO:0007669"/>
    <property type="project" value="UniProtKB-UniRule"/>
</dbReference>
<dbReference type="GO" id="GO:0005829">
    <property type="term" value="C:cytosol"/>
    <property type="evidence" value="ECO:0007669"/>
    <property type="project" value="TreeGrafter"/>
</dbReference>
<dbReference type="CDD" id="cd01174">
    <property type="entry name" value="ribokinase"/>
    <property type="match status" value="1"/>
</dbReference>
<gene>
    <name evidence="9" type="primary">rbsK</name>
    <name evidence="11" type="ORF">GE115_04885</name>
</gene>
<comment type="activity regulation">
    <text evidence="9">Activated by a monovalent cation that binds near, but not in, the active site. The most likely occupant of the site in vivo is potassium. Ion binding induces a conformational change that may alter substrate affinity.</text>
</comment>
<keyword evidence="8 9" id="KW-0119">Carbohydrate metabolism</keyword>
<dbReference type="PRINTS" id="PR00990">
    <property type="entry name" value="RIBOKINASE"/>
</dbReference>
<feature type="active site" description="Proton acceptor" evidence="9">
    <location>
        <position position="266"/>
    </location>
</feature>
<feature type="binding site" evidence="9">
    <location>
        <begin position="226"/>
        <end position="231"/>
    </location>
    <ligand>
        <name>ATP</name>
        <dbReference type="ChEBI" id="CHEBI:30616"/>
    </ligand>
</feature>
<dbReference type="InterPro" id="IPR029056">
    <property type="entry name" value="Ribokinase-like"/>
</dbReference>
<keyword evidence="6 9" id="KW-0460">Magnesium</keyword>
<comment type="subunit">
    <text evidence="9">Homodimer.</text>
</comment>
<feature type="binding site" evidence="9">
    <location>
        <position position="305"/>
    </location>
    <ligand>
        <name>K(+)</name>
        <dbReference type="ChEBI" id="CHEBI:29103"/>
    </ligand>
</feature>
<evidence type="ECO:0000256" key="2">
    <source>
        <dbReference type="ARBA" id="ARBA00022723"/>
    </source>
</evidence>
<keyword evidence="3 9" id="KW-0547">Nucleotide-binding</keyword>
<keyword evidence="4 9" id="KW-0418">Kinase</keyword>
<comment type="subcellular location">
    <subcellularLocation>
        <location evidence="9">Cytoplasm</location>
    </subcellularLocation>
</comment>
<comment type="caution">
    <text evidence="11">The sequence shown here is derived from an EMBL/GenBank/DDBJ whole genome shotgun (WGS) entry which is preliminary data.</text>
</comment>
<evidence type="ECO:0000256" key="1">
    <source>
        <dbReference type="ARBA" id="ARBA00022679"/>
    </source>
</evidence>
<keyword evidence="9" id="KW-0963">Cytoplasm</keyword>
<comment type="caution">
    <text evidence="9">Lacks conserved residue(s) required for the propagation of feature annotation.</text>
</comment>